<dbReference type="RefSeq" id="WP_210680528.1">
    <property type="nucleotide sequence ID" value="NZ_JAGMWN010000001.1"/>
</dbReference>
<comment type="similarity">
    <text evidence="2">Belongs to the hyi family.</text>
</comment>
<feature type="active site" description="Proton donor/acceptor" evidence="3">
    <location>
        <position position="240"/>
    </location>
</feature>
<evidence type="ECO:0000259" key="4">
    <source>
        <dbReference type="Pfam" id="PF01261"/>
    </source>
</evidence>
<dbReference type="InterPro" id="IPR013022">
    <property type="entry name" value="Xyl_isomerase-like_TIM-brl"/>
</dbReference>
<dbReference type="SUPFAM" id="SSF51658">
    <property type="entry name" value="Xylose isomerase-like"/>
    <property type="match status" value="1"/>
</dbReference>
<dbReference type="PANTHER" id="PTHR43489:SF6">
    <property type="entry name" value="HYDROXYPYRUVATE ISOMERASE-RELATED"/>
    <property type="match status" value="1"/>
</dbReference>
<dbReference type="PANTHER" id="PTHR43489">
    <property type="entry name" value="ISOMERASE"/>
    <property type="match status" value="1"/>
</dbReference>
<feature type="active site" description="Proton donor/acceptor" evidence="3">
    <location>
        <position position="143"/>
    </location>
</feature>
<name>A0A8J7SGV5_9PROT</name>
<accession>A0A8J7SGV5</accession>
<sequence length="258" mass="28327">MPRFAANLSTLFTEHPPIDRFEAAAAAGFKAVEMQFPYDLPVEGIREKLDATGLKLVLFNLPPGDWGRGDRGLGALPGREKELEHAFDRALSYARVLGTPMLHVMAGIAPMNLDNAPYLASFGANLRRLGPKAAGEGVTLMLEPLNTHDNPGYVISRTEEAIRLIEAIDHPAVRLQLDIYHRQVMQGNLIHAIERAAPVLGHVQIAGAPDRTEPDRGEIAYGAIFDALDRIGYEGWIGCEYHPTGRTEDGLGWLDAYR</sequence>
<feature type="domain" description="Xylose isomerase-like TIM barrel" evidence="4">
    <location>
        <begin position="21"/>
        <end position="256"/>
    </location>
</feature>
<dbReference type="EMBL" id="JAGMWN010000001">
    <property type="protein sequence ID" value="MBP5855968.1"/>
    <property type="molecule type" value="Genomic_DNA"/>
</dbReference>
<evidence type="ECO:0000256" key="1">
    <source>
        <dbReference type="ARBA" id="ARBA00023235"/>
    </source>
</evidence>
<organism evidence="5 6">
    <name type="scientific">Marivibrio halodurans</name>
    <dbReference type="NCBI Taxonomy" id="2039722"/>
    <lineage>
        <taxon>Bacteria</taxon>
        <taxon>Pseudomonadati</taxon>
        <taxon>Pseudomonadota</taxon>
        <taxon>Alphaproteobacteria</taxon>
        <taxon>Rhodospirillales</taxon>
        <taxon>Rhodospirillaceae</taxon>
        <taxon>Marivibrio</taxon>
    </lineage>
</organism>
<dbReference type="GO" id="GO:0046487">
    <property type="term" value="P:glyoxylate metabolic process"/>
    <property type="evidence" value="ECO:0007669"/>
    <property type="project" value="TreeGrafter"/>
</dbReference>
<dbReference type="GO" id="GO:0008903">
    <property type="term" value="F:hydroxypyruvate isomerase activity"/>
    <property type="evidence" value="ECO:0007669"/>
    <property type="project" value="TreeGrafter"/>
</dbReference>
<dbReference type="InterPro" id="IPR036237">
    <property type="entry name" value="Xyl_isomerase-like_sf"/>
</dbReference>
<evidence type="ECO:0000313" key="6">
    <source>
        <dbReference type="Proteomes" id="UP000672602"/>
    </source>
</evidence>
<protein>
    <submittedName>
        <fullName evidence="5">TIM barrel protein</fullName>
    </submittedName>
</protein>
<dbReference type="Proteomes" id="UP000672602">
    <property type="component" value="Unassembled WGS sequence"/>
</dbReference>
<reference evidence="5" key="1">
    <citation type="submission" date="2021-04" db="EMBL/GenBank/DDBJ databases">
        <authorList>
            <person name="Zhang D.-C."/>
        </authorList>
    </citation>
    <scope>NUCLEOTIDE SEQUENCE</scope>
    <source>
        <strain evidence="5">CGMCC 1.15697</strain>
    </source>
</reference>
<comment type="caution">
    <text evidence="5">The sequence shown here is derived from an EMBL/GenBank/DDBJ whole genome shotgun (WGS) entry which is preliminary data.</text>
</comment>
<proteinExistence type="inferred from homology"/>
<dbReference type="InterPro" id="IPR053398">
    <property type="entry name" value="HPT_OtnI_isomerases"/>
</dbReference>
<dbReference type="FunFam" id="3.20.20.150:FF:000007">
    <property type="entry name" value="Hydroxypyruvate isomerase"/>
    <property type="match status" value="1"/>
</dbReference>
<evidence type="ECO:0000256" key="2">
    <source>
        <dbReference type="PIRNR" id="PIRNR006241"/>
    </source>
</evidence>
<dbReference type="NCBIfam" id="NF043033">
    <property type="entry name" value="OxoTetrIsom"/>
    <property type="match status" value="1"/>
</dbReference>
<dbReference type="Pfam" id="PF01261">
    <property type="entry name" value="AP_endonuc_2"/>
    <property type="match status" value="1"/>
</dbReference>
<gene>
    <name evidence="5" type="ORF">KAJ83_03040</name>
</gene>
<evidence type="ECO:0000313" key="5">
    <source>
        <dbReference type="EMBL" id="MBP5855968.1"/>
    </source>
</evidence>
<dbReference type="Gene3D" id="3.20.20.150">
    <property type="entry name" value="Divalent-metal-dependent TIM barrel enzymes"/>
    <property type="match status" value="1"/>
</dbReference>
<keyword evidence="6" id="KW-1185">Reference proteome</keyword>
<dbReference type="InterPro" id="IPR050417">
    <property type="entry name" value="Sugar_Epim/Isomerase"/>
</dbReference>
<dbReference type="InterPro" id="IPR026040">
    <property type="entry name" value="HyI-like"/>
</dbReference>
<evidence type="ECO:0000256" key="3">
    <source>
        <dbReference type="PIRSR" id="PIRSR006241-50"/>
    </source>
</evidence>
<dbReference type="AlphaFoldDB" id="A0A8J7SGV5"/>
<dbReference type="PIRSF" id="PIRSF006241">
    <property type="entry name" value="HyI"/>
    <property type="match status" value="1"/>
</dbReference>
<keyword evidence="1 2" id="KW-0413">Isomerase</keyword>